<dbReference type="PROSITE" id="PS00211">
    <property type="entry name" value="ABC_TRANSPORTER_1"/>
    <property type="match status" value="1"/>
</dbReference>
<reference evidence="8" key="1">
    <citation type="journal article" date="2019" name="Int. J. Syst. Evol. Microbiol.">
        <title>The Global Catalogue of Microorganisms (GCM) 10K type strain sequencing project: providing services to taxonomists for standard genome sequencing and annotation.</title>
        <authorList>
            <consortium name="The Broad Institute Genomics Platform"/>
            <consortium name="The Broad Institute Genome Sequencing Center for Infectious Disease"/>
            <person name="Wu L."/>
            <person name="Ma J."/>
        </authorList>
    </citation>
    <scope>NUCLEOTIDE SEQUENCE [LARGE SCALE GENOMIC DNA]</scope>
    <source>
        <strain evidence="8">JCM 31921</strain>
    </source>
</reference>
<proteinExistence type="inferred from homology"/>
<evidence type="ECO:0000259" key="6">
    <source>
        <dbReference type="PROSITE" id="PS50893"/>
    </source>
</evidence>
<dbReference type="PANTHER" id="PTHR42798:SF7">
    <property type="entry name" value="ALPHA-D-RIBOSE 1-METHYLPHOSPHONATE 5-TRIPHOSPHATE SYNTHASE SUBUNIT PHNL"/>
    <property type="match status" value="1"/>
</dbReference>
<dbReference type="RefSeq" id="WP_344822347.1">
    <property type="nucleotide sequence ID" value="NZ_BAABEZ010000002.1"/>
</dbReference>
<name>A0ABP8MI44_9BACT</name>
<evidence type="ECO:0000256" key="1">
    <source>
        <dbReference type="ARBA" id="ARBA00005417"/>
    </source>
</evidence>
<dbReference type="InterPro" id="IPR017871">
    <property type="entry name" value="ABC_transporter-like_CS"/>
</dbReference>
<dbReference type="Gene3D" id="3.40.50.300">
    <property type="entry name" value="P-loop containing nucleotide triphosphate hydrolases"/>
    <property type="match status" value="1"/>
</dbReference>
<keyword evidence="8" id="KW-1185">Reference proteome</keyword>
<dbReference type="GO" id="GO:0005524">
    <property type="term" value="F:ATP binding"/>
    <property type="evidence" value="ECO:0007669"/>
    <property type="project" value="UniProtKB-KW"/>
</dbReference>
<evidence type="ECO:0000313" key="7">
    <source>
        <dbReference type="EMBL" id="GAA4449935.1"/>
    </source>
</evidence>
<evidence type="ECO:0000256" key="2">
    <source>
        <dbReference type="ARBA" id="ARBA00022448"/>
    </source>
</evidence>
<evidence type="ECO:0000256" key="4">
    <source>
        <dbReference type="ARBA" id="ARBA00022840"/>
    </source>
</evidence>
<dbReference type="PANTHER" id="PTHR42798">
    <property type="entry name" value="LIPOPROTEIN-RELEASING SYSTEM ATP-BINDING PROTEIN LOLD"/>
    <property type="match status" value="1"/>
</dbReference>
<feature type="domain" description="ABC transporter" evidence="6">
    <location>
        <begin position="8"/>
        <end position="228"/>
    </location>
</feature>
<dbReference type="InterPro" id="IPR003593">
    <property type="entry name" value="AAA+_ATPase"/>
</dbReference>
<dbReference type="EMBL" id="BAABEZ010000002">
    <property type="protein sequence ID" value="GAA4449935.1"/>
    <property type="molecule type" value="Genomic_DNA"/>
</dbReference>
<organism evidence="7 8">
    <name type="scientific">Rurimicrobium arvi</name>
    <dbReference type="NCBI Taxonomy" id="2049916"/>
    <lineage>
        <taxon>Bacteria</taxon>
        <taxon>Pseudomonadati</taxon>
        <taxon>Bacteroidota</taxon>
        <taxon>Chitinophagia</taxon>
        <taxon>Chitinophagales</taxon>
        <taxon>Chitinophagaceae</taxon>
        <taxon>Rurimicrobium</taxon>
    </lineage>
</organism>
<comment type="similarity">
    <text evidence="1">Belongs to the ABC transporter superfamily.</text>
</comment>
<comment type="caution">
    <text evidence="7">The sequence shown here is derived from an EMBL/GenBank/DDBJ whole genome shotgun (WGS) entry which is preliminary data.</text>
</comment>
<gene>
    <name evidence="7" type="ORF">GCM10023092_05030</name>
</gene>
<dbReference type="CDD" id="cd03255">
    <property type="entry name" value="ABC_MJ0796_LolCDE_FtsE"/>
    <property type="match status" value="1"/>
</dbReference>
<dbReference type="Pfam" id="PF00005">
    <property type="entry name" value="ABC_tran"/>
    <property type="match status" value="1"/>
</dbReference>
<keyword evidence="3" id="KW-0547">Nucleotide-binding</keyword>
<evidence type="ECO:0000256" key="3">
    <source>
        <dbReference type="ARBA" id="ARBA00022741"/>
    </source>
</evidence>
<dbReference type="InterPro" id="IPR003439">
    <property type="entry name" value="ABC_transporter-like_ATP-bd"/>
</dbReference>
<dbReference type="SMART" id="SM00382">
    <property type="entry name" value="AAA"/>
    <property type="match status" value="1"/>
</dbReference>
<evidence type="ECO:0000313" key="8">
    <source>
        <dbReference type="Proteomes" id="UP001501410"/>
    </source>
</evidence>
<accession>A0ABP8MI44</accession>
<keyword evidence="2" id="KW-0813">Transport</keyword>
<evidence type="ECO:0000256" key="5">
    <source>
        <dbReference type="ARBA" id="ARBA00022967"/>
    </source>
</evidence>
<dbReference type="InterPro" id="IPR027417">
    <property type="entry name" value="P-loop_NTPase"/>
</dbReference>
<protein>
    <submittedName>
        <fullName evidence="7">ABC transporter ATP-binding protein</fullName>
    </submittedName>
</protein>
<keyword evidence="4 7" id="KW-0067">ATP-binding</keyword>
<dbReference type="Proteomes" id="UP001501410">
    <property type="component" value="Unassembled WGS sequence"/>
</dbReference>
<keyword evidence="5" id="KW-1278">Translocase</keyword>
<dbReference type="SUPFAM" id="SSF52540">
    <property type="entry name" value="P-loop containing nucleoside triphosphate hydrolases"/>
    <property type="match status" value="1"/>
</dbReference>
<sequence>MTENSIALRAQNIGKYFLTPERFQVLDEVSFEVNKGEFVSITGKSGCGKSTLLYILSTMDTDYEGLLELNGESVTGRKQNELAAFRNEHLGFVFQFHYLLPDFSCLKNVMIPALRLGKYSNKEIEHHAYEKLKILGMDDHALKPASKISGGQQQRVAIARALINDPAIIMGDEPTGNLDSKNTAIVFEILRQLAAEHNKTIITVTHDNDFAAKSDRTIEMMDGKIIHV</sequence>
<dbReference type="InterPro" id="IPR017911">
    <property type="entry name" value="MacB-like_ATP-bd"/>
</dbReference>
<dbReference type="PROSITE" id="PS50893">
    <property type="entry name" value="ABC_TRANSPORTER_2"/>
    <property type="match status" value="1"/>
</dbReference>